<comment type="similarity">
    <text evidence="2">Belongs to the FMO family.</text>
</comment>
<evidence type="ECO:0008006" key="10">
    <source>
        <dbReference type="Google" id="ProtNLM"/>
    </source>
</evidence>
<evidence type="ECO:0000256" key="7">
    <source>
        <dbReference type="ARBA" id="ARBA00023033"/>
    </source>
</evidence>
<evidence type="ECO:0000256" key="4">
    <source>
        <dbReference type="ARBA" id="ARBA00022827"/>
    </source>
</evidence>
<dbReference type="PANTHER" id="PTHR23023">
    <property type="entry name" value="DIMETHYLANILINE MONOOXYGENASE"/>
    <property type="match status" value="1"/>
</dbReference>
<dbReference type="OrthoDB" id="66881at2759"/>
<dbReference type="Gene3D" id="3.50.50.60">
    <property type="entry name" value="FAD/NAD(P)-binding domain"/>
    <property type="match status" value="2"/>
</dbReference>
<dbReference type="Pfam" id="PF00743">
    <property type="entry name" value="FMO-like"/>
    <property type="match status" value="2"/>
</dbReference>
<sequence>MITVPQVNAHVGLESPIVQKSLASQRRDSKTEAIFISPVYERLETNIPKSLMGYGDTKFSDSIQLFPGHAEVQQYLEDYARPVLQLIRFQTQVESVEFLRAIPGGDEITSEEWSVCSRDITSNEEFCESYNAIVVASGHYSTPFIPEISGLEEWNQNFPGTISHSKHFRRPEAFFDKKVIVVGNSASGLDISSQISPFCKQVLLSQKSESYLAGGFASDSKIESVSQISRFDSKTKTVYFSDGRIEGDIDSILFCTGYLYTLPFLKNLSPNPVGDGSHIAHTYRHLLYVPHPTLSFLALPQRVIPFPLAEAQSSVLARIFSGRLSLPSEEEMEAWEAAAITEQGDGADFHTLKFPKDAEYINYMHDWAAKAELREGLENGGQGKLSRRWGPWEYWARENFPAIRKAFIAKGDDRKNVTTLEEIGFDFEKSLQHDSSKVDEERLG</sequence>
<evidence type="ECO:0000256" key="5">
    <source>
        <dbReference type="ARBA" id="ARBA00022857"/>
    </source>
</evidence>
<evidence type="ECO:0000256" key="1">
    <source>
        <dbReference type="ARBA" id="ARBA00001974"/>
    </source>
</evidence>
<accession>A0A517KW57</accession>
<evidence type="ECO:0000313" key="8">
    <source>
        <dbReference type="EMBL" id="QDS67622.1"/>
    </source>
</evidence>
<comment type="cofactor">
    <cofactor evidence="1">
        <name>FAD</name>
        <dbReference type="ChEBI" id="CHEBI:57692"/>
    </cofactor>
</comment>
<dbReference type="InterPro" id="IPR050346">
    <property type="entry name" value="FMO-like"/>
</dbReference>
<evidence type="ECO:0000313" key="9">
    <source>
        <dbReference type="Proteomes" id="UP000316270"/>
    </source>
</evidence>
<organism evidence="8 9">
    <name type="scientific">Venturia effusa</name>
    <dbReference type="NCBI Taxonomy" id="50376"/>
    <lineage>
        <taxon>Eukaryota</taxon>
        <taxon>Fungi</taxon>
        <taxon>Dikarya</taxon>
        <taxon>Ascomycota</taxon>
        <taxon>Pezizomycotina</taxon>
        <taxon>Dothideomycetes</taxon>
        <taxon>Pleosporomycetidae</taxon>
        <taxon>Venturiales</taxon>
        <taxon>Venturiaceae</taxon>
        <taxon>Venturia</taxon>
    </lineage>
</organism>
<dbReference type="Proteomes" id="UP000316270">
    <property type="component" value="Chromosome 1"/>
</dbReference>
<dbReference type="InterPro" id="IPR020946">
    <property type="entry name" value="Flavin_mOase-like"/>
</dbReference>
<keyword evidence="3" id="KW-0285">Flavoprotein</keyword>
<proteinExistence type="inferred from homology"/>
<dbReference type="SUPFAM" id="SSF51905">
    <property type="entry name" value="FAD/NAD(P)-binding domain"/>
    <property type="match status" value="2"/>
</dbReference>
<dbReference type="PRINTS" id="PR00370">
    <property type="entry name" value="FMOXYGENASE"/>
</dbReference>
<dbReference type="EMBL" id="CP042185">
    <property type="protein sequence ID" value="QDS67622.1"/>
    <property type="molecule type" value="Genomic_DNA"/>
</dbReference>
<dbReference type="GO" id="GO:0004499">
    <property type="term" value="F:N,N-dimethylaniline monooxygenase activity"/>
    <property type="evidence" value="ECO:0007669"/>
    <property type="project" value="InterPro"/>
</dbReference>
<dbReference type="InterPro" id="IPR000960">
    <property type="entry name" value="Flavin_mOase"/>
</dbReference>
<evidence type="ECO:0000256" key="6">
    <source>
        <dbReference type="ARBA" id="ARBA00023002"/>
    </source>
</evidence>
<keyword evidence="5" id="KW-0521">NADP</keyword>
<keyword evidence="7" id="KW-0503">Monooxygenase</keyword>
<name>A0A517KW57_9PEZI</name>
<dbReference type="AlphaFoldDB" id="A0A517KW57"/>
<keyword evidence="4" id="KW-0274">FAD</keyword>
<dbReference type="FunFam" id="3.50.50.60:FF:000138">
    <property type="entry name" value="Flavin-containing monooxygenase"/>
    <property type="match status" value="1"/>
</dbReference>
<dbReference type="STRING" id="50376.A0A517KW57"/>
<keyword evidence="6" id="KW-0560">Oxidoreductase</keyword>
<protein>
    <recommendedName>
        <fullName evidence="10">FAD/NAD(P)-binding domain-containing protein</fullName>
    </recommendedName>
</protein>
<dbReference type="GO" id="GO:0050660">
    <property type="term" value="F:flavin adenine dinucleotide binding"/>
    <property type="evidence" value="ECO:0007669"/>
    <property type="project" value="InterPro"/>
</dbReference>
<dbReference type="InterPro" id="IPR036188">
    <property type="entry name" value="FAD/NAD-bd_sf"/>
</dbReference>
<keyword evidence="9" id="KW-1185">Reference proteome</keyword>
<gene>
    <name evidence="8" type="ORF">FKW77_004241</name>
</gene>
<evidence type="ECO:0000256" key="2">
    <source>
        <dbReference type="ARBA" id="ARBA00009183"/>
    </source>
</evidence>
<dbReference type="GO" id="GO:0050661">
    <property type="term" value="F:NADP binding"/>
    <property type="evidence" value="ECO:0007669"/>
    <property type="project" value="InterPro"/>
</dbReference>
<evidence type="ECO:0000256" key="3">
    <source>
        <dbReference type="ARBA" id="ARBA00022630"/>
    </source>
</evidence>
<reference evidence="8 9" key="1">
    <citation type="submission" date="2019-07" db="EMBL/GenBank/DDBJ databases">
        <title>Finished genome of Venturia effusa.</title>
        <authorList>
            <person name="Young C.A."/>
            <person name="Cox M.P."/>
            <person name="Ganley A.R.D."/>
            <person name="David W.J."/>
        </authorList>
    </citation>
    <scope>NUCLEOTIDE SEQUENCE [LARGE SCALE GENOMIC DNA]</scope>
    <source>
        <strain evidence="9">albino</strain>
    </source>
</reference>